<evidence type="ECO:0000313" key="2">
    <source>
        <dbReference type="Proteomes" id="UP000244441"/>
    </source>
</evidence>
<name>A0A2S0VX03_9ALTE</name>
<keyword evidence="2" id="KW-1185">Reference proteome</keyword>
<dbReference type="RefSeq" id="WP_108604808.1">
    <property type="nucleotide sequence ID" value="NZ_CP026604.1"/>
</dbReference>
<gene>
    <name evidence="1" type="ORF">C2869_21190</name>
</gene>
<dbReference type="OrthoDB" id="1443546at2"/>
<dbReference type="KEGG" id="cate:C2869_21190"/>
<protein>
    <recommendedName>
        <fullName evidence="3">SpoIIAA-like</fullName>
    </recommendedName>
</protein>
<sequence length="130" mass="14757">MNSILASYKISLGTLNALTHDIAEVIADEGIEIDLDMVHEYHQCLKQHFTSPCSVLVNKKNTYTYTFDAQLTIGTSEQIKSLAIVTYNHATEITAKNLANFPRTKSWDTQFFTDRQSAIDWLIQRQSQAD</sequence>
<accession>A0A2S0VX03</accession>
<proteinExistence type="predicted"/>
<dbReference type="Proteomes" id="UP000244441">
    <property type="component" value="Chromosome"/>
</dbReference>
<reference evidence="1 2" key="1">
    <citation type="submission" date="2018-01" db="EMBL/GenBank/DDBJ databases">
        <title>Genome sequence of a Cantenovulum-like bacteria.</title>
        <authorList>
            <person name="Tan W.R."/>
            <person name="Lau N.-S."/>
            <person name="Go F."/>
            <person name="Amirul A.-A.A."/>
        </authorList>
    </citation>
    <scope>NUCLEOTIDE SEQUENCE [LARGE SCALE GENOMIC DNA]</scope>
    <source>
        <strain evidence="1 2">CCB-QB4</strain>
    </source>
</reference>
<evidence type="ECO:0008006" key="3">
    <source>
        <dbReference type="Google" id="ProtNLM"/>
    </source>
</evidence>
<organism evidence="1 2">
    <name type="scientific">Saccharobesus litoralis</name>
    <dbReference type="NCBI Taxonomy" id="2172099"/>
    <lineage>
        <taxon>Bacteria</taxon>
        <taxon>Pseudomonadati</taxon>
        <taxon>Pseudomonadota</taxon>
        <taxon>Gammaproteobacteria</taxon>
        <taxon>Alteromonadales</taxon>
        <taxon>Alteromonadaceae</taxon>
        <taxon>Saccharobesus</taxon>
    </lineage>
</organism>
<dbReference type="AlphaFoldDB" id="A0A2S0VX03"/>
<dbReference type="EMBL" id="CP026604">
    <property type="protein sequence ID" value="AWB68756.1"/>
    <property type="molecule type" value="Genomic_DNA"/>
</dbReference>
<evidence type="ECO:0000313" key="1">
    <source>
        <dbReference type="EMBL" id="AWB68756.1"/>
    </source>
</evidence>